<proteinExistence type="predicted"/>
<dbReference type="AlphaFoldDB" id="A0A0B7BRZ8"/>
<name>A0A0B7BRZ8_9EUPU</name>
<dbReference type="EMBL" id="HACG01049104">
    <property type="protein sequence ID" value="CEK95969.1"/>
    <property type="molecule type" value="Transcribed_RNA"/>
</dbReference>
<gene>
    <name evidence="1" type="primary">ORF209760</name>
</gene>
<accession>A0A0B7BRZ8</accession>
<sequence>ADILNALIQCDRKEDFHLNQSTSTARLQELGLKWAERNRYKKEQAYQSTLNWYS</sequence>
<evidence type="ECO:0000313" key="1">
    <source>
        <dbReference type="EMBL" id="CEK95969.1"/>
    </source>
</evidence>
<reference evidence="1" key="1">
    <citation type="submission" date="2014-12" db="EMBL/GenBank/DDBJ databases">
        <title>Insight into the proteome of Arion vulgaris.</title>
        <authorList>
            <person name="Aradska J."/>
            <person name="Bulat T."/>
            <person name="Smidak R."/>
            <person name="Sarate P."/>
            <person name="Gangsoo J."/>
            <person name="Sialana F."/>
            <person name="Bilban M."/>
            <person name="Lubec G."/>
        </authorList>
    </citation>
    <scope>NUCLEOTIDE SEQUENCE</scope>
    <source>
        <tissue evidence="1">Skin</tissue>
    </source>
</reference>
<organism evidence="1">
    <name type="scientific">Arion vulgaris</name>
    <dbReference type="NCBI Taxonomy" id="1028688"/>
    <lineage>
        <taxon>Eukaryota</taxon>
        <taxon>Metazoa</taxon>
        <taxon>Spiralia</taxon>
        <taxon>Lophotrochozoa</taxon>
        <taxon>Mollusca</taxon>
        <taxon>Gastropoda</taxon>
        <taxon>Heterobranchia</taxon>
        <taxon>Euthyneura</taxon>
        <taxon>Panpulmonata</taxon>
        <taxon>Eupulmonata</taxon>
        <taxon>Stylommatophora</taxon>
        <taxon>Helicina</taxon>
        <taxon>Arionoidea</taxon>
        <taxon>Arionidae</taxon>
        <taxon>Arion</taxon>
    </lineage>
</organism>
<feature type="non-terminal residue" evidence="1">
    <location>
        <position position="1"/>
    </location>
</feature>
<protein>
    <submittedName>
        <fullName evidence="1">Uncharacterized protein</fullName>
    </submittedName>
</protein>